<dbReference type="PROSITE" id="PS00134">
    <property type="entry name" value="TRYPSIN_HIS"/>
    <property type="match status" value="1"/>
</dbReference>
<evidence type="ECO:0000256" key="6">
    <source>
        <dbReference type="RuleBase" id="RU363034"/>
    </source>
</evidence>
<dbReference type="GO" id="GO:0004252">
    <property type="term" value="F:serine-type endopeptidase activity"/>
    <property type="evidence" value="ECO:0007669"/>
    <property type="project" value="InterPro"/>
</dbReference>
<evidence type="ECO:0000259" key="10">
    <source>
        <dbReference type="PROSITE" id="PS50240"/>
    </source>
</evidence>
<evidence type="ECO:0000256" key="7">
    <source>
        <dbReference type="SAM" id="Coils"/>
    </source>
</evidence>
<dbReference type="GeneID" id="113916076"/>
<name>A0A6J2C5D0_ZALCA</name>
<dbReference type="OrthoDB" id="546450at2759"/>
<evidence type="ECO:0000256" key="9">
    <source>
        <dbReference type="SAM" id="SignalP"/>
    </source>
</evidence>
<reference evidence="12" key="1">
    <citation type="submission" date="2025-08" db="UniProtKB">
        <authorList>
            <consortium name="RefSeq"/>
        </authorList>
    </citation>
    <scope>IDENTIFICATION</scope>
    <source>
        <tissue evidence="12">Blood</tissue>
    </source>
</reference>
<organism evidence="11 12">
    <name type="scientific">Zalophus californianus</name>
    <name type="common">California sealion</name>
    <dbReference type="NCBI Taxonomy" id="9704"/>
    <lineage>
        <taxon>Eukaryota</taxon>
        <taxon>Metazoa</taxon>
        <taxon>Chordata</taxon>
        <taxon>Craniata</taxon>
        <taxon>Vertebrata</taxon>
        <taxon>Euteleostomi</taxon>
        <taxon>Mammalia</taxon>
        <taxon>Eutheria</taxon>
        <taxon>Laurasiatheria</taxon>
        <taxon>Carnivora</taxon>
        <taxon>Caniformia</taxon>
        <taxon>Pinnipedia</taxon>
        <taxon>Otariidae</taxon>
        <taxon>Zalophus</taxon>
    </lineage>
</organism>
<feature type="region of interest" description="Disordered" evidence="8">
    <location>
        <begin position="25"/>
        <end position="76"/>
    </location>
</feature>
<dbReference type="Gene3D" id="2.40.10.10">
    <property type="entry name" value="Trypsin-like serine proteases"/>
    <property type="match status" value="1"/>
</dbReference>
<dbReference type="InterPro" id="IPR009003">
    <property type="entry name" value="Peptidase_S1_PA"/>
</dbReference>
<dbReference type="Proteomes" id="UP000515165">
    <property type="component" value="Chromosome 1"/>
</dbReference>
<keyword evidence="1 6" id="KW-0645">Protease</keyword>
<dbReference type="PRINTS" id="PR00722">
    <property type="entry name" value="CHYMOTRYPSIN"/>
</dbReference>
<keyword evidence="2 9" id="KW-0732">Signal</keyword>
<dbReference type="RefSeq" id="XP_027437742.2">
    <property type="nucleotide sequence ID" value="XM_027581941.2"/>
</dbReference>
<dbReference type="KEGG" id="zca:113916076"/>
<dbReference type="InterPro" id="IPR001254">
    <property type="entry name" value="Trypsin_dom"/>
</dbReference>
<dbReference type="InterPro" id="IPR018114">
    <property type="entry name" value="TRYPSIN_HIS"/>
</dbReference>
<feature type="domain" description="Peptidase S1" evidence="10">
    <location>
        <begin position="114"/>
        <end position="352"/>
    </location>
</feature>
<keyword evidence="5" id="KW-0325">Glycoprotein</keyword>
<dbReference type="InterPro" id="IPR043504">
    <property type="entry name" value="Peptidase_S1_PA_chymotrypsin"/>
</dbReference>
<dbReference type="CDD" id="cd00190">
    <property type="entry name" value="Tryp_SPc"/>
    <property type="match status" value="1"/>
</dbReference>
<evidence type="ECO:0000256" key="4">
    <source>
        <dbReference type="ARBA" id="ARBA00023157"/>
    </source>
</evidence>
<dbReference type="PROSITE" id="PS50240">
    <property type="entry name" value="TRYPSIN_DOM"/>
    <property type="match status" value="1"/>
</dbReference>
<keyword evidence="11" id="KW-1185">Reference proteome</keyword>
<evidence type="ECO:0000313" key="11">
    <source>
        <dbReference type="Proteomes" id="UP000515165"/>
    </source>
</evidence>
<dbReference type="PANTHER" id="PTHR24253">
    <property type="entry name" value="TRANSMEMBRANE PROTEASE SERINE"/>
    <property type="match status" value="1"/>
</dbReference>
<evidence type="ECO:0000313" key="12">
    <source>
        <dbReference type="RefSeq" id="XP_027437742.2"/>
    </source>
</evidence>
<dbReference type="Pfam" id="PF00089">
    <property type="entry name" value="Trypsin"/>
    <property type="match status" value="1"/>
</dbReference>
<keyword evidence="7" id="KW-0175">Coiled coil</keyword>
<feature type="signal peptide" evidence="9">
    <location>
        <begin position="1"/>
        <end position="25"/>
    </location>
</feature>
<dbReference type="FunFam" id="2.40.10.10:FF:000024">
    <property type="entry name" value="Serine protease 53"/>
    <property type="match status" value="1"/>
</dbReference>
<dbReference type="GO" id="GO:0006508">
    <property type="term" value="P:proteolysis"/>
    <property type="evidence" value="ECO:0007669"/>
    <property type="project" value="UniProtKB-KW"/>
</dbReference>
<keyword evidence="3 6" id="KW-0378">Hydrolase</keyword>
<protein>
    <submittedName>
        <fullName evidence="12">Serine protease 44</fullName>
    </submittedName>
</protein>
<gene>
    <name evidence="12" type="primary">LOC113916076</name>
</gene>
<dbReference type="SUPFAM" id="SSF50494">
    <property type="entry name" value="Trypsin-like serine proteases"/>
    <property type="match status" value="1"/>
</dbReference>
<dbReference type="PROSITE" id="PS00135">
    <property type="entry name" value="TRYPSIN_SER"/>
    <property type="match status" value="1"/>
</dbReference>
<evidence type="ECO:0000256" key="2">
    <source>
        <dbReference type="ARBA" id="ARBA00022729"/>
    </source>
</evidence>
<dbReference type="PANTHER" id="PTHR24253:SF159">
    <property type="entry name" value="SERINE PROTEASE 42"/>
    <property type="match status" value="1"/>
</dbReference>
<evidence type="ECO:0000256" key="1">
    <source>
        <dbReference type="ARBA" id="ARBA00022670"/>
    </source>
</evidence>
<dbReference type="SMART" id="SM00020">
    <property type="entry name" value="Tryp_SPc"/>
    <property type="match status" value="1"/>
</dbReference>
<feature type="chain" id="PRO_5030156363" evidence="9">
    <location>
        <begin position="26"/>
        <end position="378"/>
    </location>
</feature>
<keyword evidence="4" id="KW-1015">Disulfide bond</keyword>
<keyword evidence="6" id="KW-0720">Serine protease</keyword>
<accession>A0A6J2C5D0</accession>
<sequence>MASPPGGSLGLLLWLLLLQPRLREAEGGSAAPPPSPALTSPSSSGGGREGPGASVWKAEGPSAPPGPQEAASSPQVVAVTPGASGSYRAGAMAKPLTTAKPLFPAGCGQRSMRIVGGLPAAERKWPWQVSLQINDRHMCGGSLIASRWVLTAAHCIFGHVEYTAKLGDIFMKHTSRMAVEIPVQDIVIHQHYNPIGLIENDIALVLLEFPVNFSSHIQPVCLPKKAFMVQAGTECWVTGWGKLNEADQSKEAAERLQEAELNIIRYEKCNTMLQTQMETSSDIVKEGTVCGYNAQGKDACQGDSGGPLVCEFNETWVQVGIVSWGIGCGRRNYPGVYTEVSFYKDWVIDHLSQACSWDSAGSFPLLCLLLPLGILVAP</sequence>
<evidence type="ECO:0000256" key="3">
    <source>
        <dbReference type="ARBA" id="ARBA00022801"/>
    </source>
</evidence>
<dbReference type="InterPro" id="IPR001314">
    <property type="entry name" value="Peptidase_S1A"/>
</dbReference>
<evidence type="ECO:0000256" key="5">
    <source>
        <dbReference type="ARBA" id="ARBA00023180"/>
    </source>
</evidence>
<proteinExistence type="predicted"/>
<dbReference type="AlphaFoldDB" id="A0A6J2C5D0"/>
<evidence type="ECO:0000256" key="8">
    <source>
        <dbReference type="SAM" id="MobiDB-lite"/>
    </source>
</evidence>
<dbReference type="InterPro" id="IPR033116">
    <property type="entry name" value="TRYPSIN_SER"/>
</dbReference>
<feature type="coiled-coil region" evidence="7">
    <location>
        <begin position="242"/>
        <end position="269"/>
    </location>
</feature>